<evidence type="ECO:0008006" key="4">
    <source>
        <dbReference type="Google" id="ProtNLM"/>
    </source>
</evidence>
<keyword evidence="1" id="KW-0732">Signal</keyword>
<feature type="chain" id="PRO_5003942961" description="Big-1 domain-containing protein" evidence="1">
    <location>
        <begin position="22"/>
        <end position="146"/>
    </location>
</feature>
<reference evidence="3" key="1">
    <citation type="submission" date="2012-02" db="EMBL/GenBank/DDBJ databases">
        <title>The complete genome of Echinicola vietnamensis DSM 17526.</title>
        <authorList>
            <person name="Lucas S."/>
            <person name="Copeland A."/>
            <person name="Lapidus A."/>
            <person name="Glavina del Rio T."/>
            <person name="Dalin E."/>
            <person name="Tice H."/>
            <person name="Bruce D."/>
            <person name="Goodwin L."/>
            <person name="Pitluck S."/>
            <person name="Peters L."/>
            <person name="Ovchinnikova G."/>
            <person name="Teshima H."/>
            <person name="Kyrpides N."/>
            <person name="Mavromatis K."/>
            <person name="Ivanova N."/>
            <person name="Brettin T."/>
            <person name="Detter J.C."/>
            <person name="Han C."/>
            <person name="Larimer F."/>
            <person name="Land M."/>
            <person name="Hauser L."/>
            <person name="Markowitz V."/>
            <person name="Cheng J.-F."/>
            <person name="Hugenholtz P."/>
            <person name="Woyke T."/>
            <person name="Wu D."/>
            <person name="Brambilla E."/>
            <person name="Klenk H.-P."/>
            <person name="Eisen J.A."/>
        </authorList>
    </citation>
    <scope>NUCLEOTIDE SEQUENCE [LARGE SCALE GENOMIC DNA]</scope>
    <source>
        <strain evidence="3">DSM 17526 / LMG 23754 / KMM 6221</strain>
    </source>
</reference>
<accession>L0G2N2</accession>
<dbReference type="HOGENOM" id="CLU_1774458_0_0_10"/>
<feature type="signal peptide" evidence="1">
    <location>
        <begin position="1"/>
        <end position="21"/>
    </location>
</feature>
<protein>
    <recommendedName>
        <fullName evidence="4">Big-1 domain-containing protein</fullName>
    </recommendedName>
</protein>
<dbReference type="AlphaFoldDB" id="L0G2N2"/>
<dbReference type="RefSeq" id="WP_015266647.1">
    <property type="nucleotide sequence ID" value="NC_019904.1"/>
</dbReference>
<dbReference type="STRING" id="926556.Echvi_2856"/>
<dbReference type="KEGG" id="evi:Echvi_2856"/>
<evidence type="ECO:0000313" key="2">
    <source>
        <dbReference type="EMBL" id="AGA79095.1"/>
    </source>
</evidence>
<keyword evidence="3" id="KW-1185">Reference proteome</keyword>
<dbReference type="eggNOG" id="ENOG5030IGE">
    <property type="taxonomic scope" value="Bacteria"/>
</dbReference>
<name>L0G2N2_ECHVK</name>
<evidence type="ECO:0000256" key="1">
    <source>
        <dbReference type="SAM" id="SignalP"/>
    </source>
</evidence>
<gene>
    <name evidence="2" type="ordered locus">Echvi_2856</name>
</gene>
<dbReference type="PROSITE" id="PS51257">
    <property type="entry name" value="PROKAR_LIPOPROTEIN"/>
    <property type="match status" value="1"/>
</dbReference>
<sequence>MKNKIYKIGGILLASIPLLFACEDAVELATPNVASPVLVVVDGSNFPSDSDVAVTAKFMELDKSGILDNNVGIDSIPVSDLQISVFVNQTEEVSTAVTDGEGEAMLNISWQELGLEVPGSGDQVRLEFTGSHKNIPFRKYHTVRVE</sequence>
<proteinExistence type="predicted"/>
<organism evidence="2 3">
    <name type="scientific">Echinicola vietnamensis (strain DSM 17526 / LMG 23754 / KMM 6221)</name>
    <dbReference type="NCBI Taxonomy" id="926556"/>
    <lineage>
        <taxon>Bacteria</taxon>
        <taxon>Pseudomonadati</taxon>
        <taxon>Bacteroidota</taxon>
        <taxon>Cytophagia</taxon>
        <taxon>Cytophagales</taxon>
        <taxon>Cyclobacteriaceae</taxon>
        <taxon>Echinicola</taxon>
    </lineage>
</organism>
<dbReference type="EMBL" id="CP003346">
    <property type="protein sequence ID" value="AGA79095.1"/>
    <property type="molecule type" value="Genomic_DNA"/>
</dbReference>
<dbReference type="Proteomes" id="UP000010796">
    <property type="component" value="Chromosome"/>
</dbReference>
<evidence type="ECO:0000313" key="3">
    <source>
        <dbReference type="Proteomes" id="UP000010796"/>
    </source>
</evidence>